<dbReference type="AlphaFoldDB" id="A0A327WVI7"/>
<dbReference type="PANTHER" id="PTHR47572:SF4">
    <property type="entry name" value="LACTONASE DRP35"/>
    <property type="match status" value="1"/>
</dbReference>
<evidence type="ECO:0000256" key="3">
    <source>
        <dbReference type="PIRSR" id="PIRSR605511-2"/>
    </source>
</evidence>
<dbReference type="GO" id="GO:0016787">
    <property type="term" value="F:hydrolase activity"/>
    <property type="evidence" value="ECO:0007669"/>
    <property type="project" value="UniProtKB-KW"/>
</dbReference>
<comment type="caution">
    <text evidence="5">The sequence shown here is derived from an EMBL/GenBank/DDBJ whole genome shotgun (WGS) entry which is preliminary data.</text>
</comment>
<dbReference type="GO" id="GO:0046872">
    <property type="term" value="F:metal ion binding"/>
    <property type="evidence" value="ECO:0007669"/>
    <property type="project" value="UniProtKB-KW"/>
</dbReference>
<feature type="domain" description="SMP-30/Gluconolactonase/LRE-like region" evidence="4">
    <location>
        <begin position="15"/>
        <end position="246"/>
    </location>
</feature>
<organism evidence="5 6">
    <name type="scientific">Larkinella arboricola</name>
    <dbReference type="NCBI Taxonomy" id="643671"/>
    <lineage>
        <taxon>Bacteria</taxon>
        <taxon>Pseudomonadati</taxon>
        <taxon>Bacteroidota</taxon>
        <taxon>Cytophagia</taxon>
        <taxon>Cytophagales</taxon>
        <taxon>Spirosomataceae</taxon>
        <taxon>Larkinella</taxon>
    </lineage>
</organism>
<comment type="cofactor">
    <cofactor evidence="3">
        <name>Zn(2+)</name>
        <dbReference type="ChEBI" id="CHEBI:29105"/>
    </cofactor>
    <text evidence="3">Binds 1 divalent metal cation per subunit.</text>
</comment>
<feature type="binding site" evidence="3">
    <location>
        <position position="144"/>
    </location>
    <ligand>
        <name>a divalent metal cation</name>
        <dbReference type="ChEBI" id="CHEBI:60240"/>
    </ligand>
</feature>
<gene>
    <name evidence="5" type="ORF">LX87_04632</name>
</gene>
<dbReference type="InterPro" id="IPR013658">
    <property type="entry name" value="SGL"/>
</dbReference>
<protein>
    <submittedName>
        <fullName evidence="5">Gluconolactonase</fullName>
    </submittedName>
</protein>
<dbReference type="PANTHER" id="PTHR47572">
    <property type="entry name" value="LIPOPROTEIN-RELATED"/>
    <property type="match status" value="1"/>
</dbReference>
<dbReference type="InterPro" id="IPR011042">
    <property type="entry name" value="6-blade_b-propeller_TolB-like"/>
</dbReference>
<dbReference type="EMBL" id="QLMC01000006">
    <property type="protein sequence ID" value="RAJ93120.1"/>
    <property type="molecule type" value="Genomic_DNA"/>
</dbReference>
<dbReference type="Pfam" id="PF08450">
    <property type="entry name" value="SGL"/>
    <property type="match status" value="1"/>
</dbReference>
<keyword evidence="1" id="KW-0378">Hydrolase</keyword>
<dbReference type="PRINTS" id="PR01790">
    <property type="entry name" value="SMP30FAMILY"/>
</dbReference>
<dbReference type="Proteomes" id="UP000248790">
    <property type="component" value="Unassembled WGS sequence"/>
</dbReference>
<evidence type="ECO:0000256" key="2">
    <source>
        <dbReference type="PIRSR" id="PIRSR605511-1"/>
    </source>
</evidence>
<dbReference type="SUPFAM" id="SSF63829">
    <property type="entry name" value="Calcium-dependent phosphotriesterase"/>
    <property type="match status" value="1"/>
</dbReference>
<dbReference type="InterPro" id="IPR051262">
    <property type="entry name" value="SMP-30/CGR1_Lactonase"/>
</dbReference>
<sequence length="276" mass="29618">MHYTVEKLLHVPYYTEGPAVDRDGNLYFTNLTGGEIGRLDAGGGYSVWGKTGCPNGQLILPNGSHRVCDPQRAAILQFGRDGNFEKVIVEGHCAGTTVYSPNDLIADSGGNLYFTDSVRTSGNVFFKGADGTERVVATGIDYPNGLALSADQTRLFVAESYQNRILVIELAEPGVRQSDVRVFASLPTHPAGNPIGNLPDGLAFDRQGRLWVAHYGMQAIQVLSAQGDWLFSLDTTLPLTSNLCFIDDQPHCQTVLVTGGFGEPGPGGVVLVTVYP</sequence>
<accession>A0A327WVI7</accession>
<dbReference type="RefSeq" id="WP_111630652.1">
    <property type="nucleotide sequence ID" value="NZ_QLMC01000006.1"/>
</dbReference>
<keyword evidence="3" id="KW-0479">Metal-binding</keyword>
<evidence type="ECO:0000313" key="5">
    <source>
        <dbReference type="EMBL" id="RAJ93120.1"/>
    </source>
</evidence>
<keyword evidence="3" id="KW-0862">Zinc</keyword>
<evidence type="ECO:0000259" key="4">
    <source>
        <dbReference type="Pfam" id="PF08450"/>
    </source>
</evidence>
<proteinExistence type="predicted"/>
<keyword evidence="6" id="KW-1185">Reference proteome</keyword>
<feature type="active site" description="Proton donor/acceptor" evidence="2">
    <location>
        <position position="200"/>
    </location>
</feature>
<feature type="binding site" evidence="3">
    <location>
        <position position="200"/>
    </location>
    <ligand>
        <name>a divalent metal cation</name>
        <dbReference type="ChEBI" id="CHEBI:60240"/>
    </ligand>
</feature>
<name>A0A327WVI7_LARAB</name>
<evidence type="ECO:0000313" key="6">
    <source>
        <dbReference type="Proteomes" id="UP000248790"/>
    </source>
</evidence>
<dbReference type="Gene3D" id="2.120.10.30">
    <property type="entry name" value="TolB, C-terminal domain"/>
    <property type="match status" value="1"/>
</dbReference>
<dbReference type="OrthoDB" id="241638at2"/>
<dbReference type="InterPro" id="IPR005511">
    <property type="entry name" value="SMP-30"/>
</dbReference>
<evidence type="ECO:0000256" key="1">
    <source>
        <dbReference type="ARBA" id="ARBA00022801"/>
    </source>
</evidence>
<reference evidence="5 6" key="1">
    <citation type="submission" date="2018-06" db="EMBL/GenBank/DDBJ databases">
        <title>Genomic Encyclopedia of Archaeal and Bacterial Type Strains, Phase II (KMG-II): from individual species to whole genera.</title>
        <authorList>
            <person name="Goeker M."/>
        </authorList>
    </citation>
    <scope>NUCLEOTIDE SEQUENCE [LARGE SCALE GENOMIC DNA]</scope>
    <source>
        <strain evidence="5 6">DSM 21851</strain>
    </source>
</reference>